<reference evidence="1" key="1">
    <citation type="submission" date="2023-12" db="EMBL/GenBank/DDBJ databases">
        <title>Genome assembly of Anisodus tanguticus.</title>
        <authorList>
            <person name="Wang Y.-J."/>
        </authorList>
    </citation>
    <scope>NUCLEOTIDE SEQUENCE</scope>
    <source>
        <strain evidence="1">KB-2021</strain>
        <tissue evidence="1">Leaf</tissue>
    </source>
</reference>
<dbReference type="AlphaFoldDB" id="A0AAE1QXZ4"/>
<evidence type="ECO:0000313" key="1">
    <source>
        <dbReference type="EMBL" id="KAK4341720.1"/>
    </source>
</evidence>
<dbReference type="EMBL" id="JAVYJV010000022">
    <property type="protein sequence ID" value="KAK4341720.1"/>
    <property type="molecule type" value="Genomic_DNA"/>
</dbReference>
<dbReference type="GO" id="GO:0019104">
    <property type="term" value="F:DNA N-glycosylase activity"/>
    <property type="evidence" value="ECO:0007669"/>
    <property type="project" value="InterPro"/>
</dbReference>
<dbReference type="Proteomes" id="UP001291623">
    <property type="component" value="Unassembled WGS sequence"/>
</dbReference>
<organism evidence="1 2">
    <name type="scientific">Anisodus tanguticus</name>
    <dbReference type="NCBI Taxonomy" id="243964"/>
    <lineage>
        <taxon>Eukaryota</taxon>
        <taxon>Viridiplantae</taxon>
        <taxon>Streptophyta</taxon>
        <taxon>Embryophyta</taxon>
        <taxon>Tracheophyta</taxon>
        <taxon>Spermatophyta</taxon>
        <taxon>Magnoliopsida</taxon>
        <taxon>eudicotyledons</taxon>
        <taxon>Gunneridae</taxon>
        <taxon>Pentapetalae</taxon>
        <taxon>asterids</taxon>
        <taxon>lamiids</taxon>
        <taxon>Solanales</taxon>
        <taxon>Solanaceae</taxon>
        <taxon>Solanoideae</taxon>
        <taxon>Hyoscyameae</taxon>
        <taxon>Anisodus</taxon>
    </lineage>
</organism>
<name>A0AAE1QXZ4_9SOLA</name>
<dbReference type="PANTHER" id="PTHR46213">
    <property type="entry name" value="TRANSCRIPTIONAL ACTIVATOR DEMETER"/>
    <property type="match status" value="1"/>
</dbReference>
<protein>
    <submittedName>
        <fullName evidence="1">Uncharacterized protein</fullName>
    </submittedName>
</protein>
<dbReference type="InterPro" id="IPR044811">
    <property type="entry name" value="DME/ROS1"/>
</dbReference>
<sequence>MGKGSERDGDWVTKSPVYYRRFKKNQRHNKRKKVQPFFQERQNKKRKASVFSTEGDRQFTQWKGSIVDSVAGVFLTQNVSDNLSRFRSTFQNIVECSNTESKDGVDICYHSTSAENVTKKVKSALMSEKSFINRLILEQGNVDLEWLREVQPEKGVLAEHLWHGNKKCGMLKVANSPKLSLPGKFIL</sequence>
<dbReference type="GO" id="GO:0035514">
    <property type="term" value="F:DNA demethylase activity"/>
    <property type="evidence" value="ECO:0007669"/>
    <property type="project" value="InterPro"/>
</dbReference>
<dbReference type="GO" id="GO:0141166">
    <property type="term" value="P:chromosomal 5-methylcytosine DNA demethylation pathway"/>
    <property type="evidence" value="ECO:0007669"/>
    <property type="project" value="InterPro"/>
</dbReference>
<keyword evidence="2" id="KW-1185">Reference proteome</keyword>
<proteinExistence type="predicted"/>
<accession>A0AAE1QXZ4</accession>
<comment type="caution">
    <text evidence="1">The sequence shown here is derived from an EMBL/GenBank/DDBJ whole genome shotgun (WGS) entry which is preliminary data.</text>
</comment>
<gene>
    <name evidence="1" type="ORF">RND71_040221</name>
</gene>
<evidence type="ECO:0000313" key="2">
    <source>
        <dbReference type="Proteomes" id="UP001291623"/>
    </source>
</evidence>